<protein>
    <submittedName>
        <fullName evidence="2">Uncharacterized protein</fullName>
    </submittedName>
</protein>
<organism evidence="2 3">
    <name type="scientific">Aspergillus pseudodeflectus</name>
    <dbReference type="NCBI Taxonomy" id="176178"/>
    <lineage>
        <taxon>Eukaryota</taxon>
        <taxon>Fungi</taxon>
        <taxon>Dikarya</taxon>
        <taxon>Ascomycota</taxon>
        <taxon>Pezizomycotina</taxon>
        <taxon>Eurotiomycetes</taxon>
        <taxon>Eurotiomycetidae</taxon>
        <taxon>Eurotiales</taxon>
        <taxon>Aspergillaceae</taxon>
        <taxon>Aspergillus</taxon>
        <taxon>Aspergillus subgen. Nidulantes</taxon>
    </lineage>
</organism>
<feature type="compositionally biased region" description="Basic residues" evidence="1">
    <location>
        <begin position="11"/>
        <end position="22"/>
    </location>
</feature>
<name>A0ABR4KCU9_9EURO</name>
<evidence type="ECO:0000256" key="1">
    <source>
        <dbReference type="SAM" id="MobiDB-lite"/>
    </source>
</evidence>
<gene>
    <name evidence="2" type="ORF">BJX68DRAFT_237373</name>
</gene>
<sequence>MKDQRISVYRNRPRGRPRPRRRKGPRLWIHEMSKLIEPVFLGVYLRRKVWLLTLYLPSSRGRESDELLQDRYCDAEDPYLRSTSYNLVISWRRRASHRNTLLSLNEVVCCQLSTVLWNPRPWLSGASTIIYLKLPTLVYQRLPVPSESGPFSGIS</sequence>
<accession>A0ABR4KCU9</accession>
<feature type="region of interest" description="Disordered" evidence="1">
    <location>
        <begin position="1"/>
        <end position="22"/>
    </location>
</feature>
<comment type="caution">
    <text evidence="2">The sequence shown here is derived from an EMBL/GenBank/DDBJ whole genome shotgun (WGS) entry which is preliminary data.</text>
</comment>
<dbReference type="GeneID" id="98155348"/>
<evidence type="ECO:0000313" key="3">
    <source>
        <dbReference type="Proteomes" id="UP001610444"/>
    </source>
</evidence>
<dbReference type="Proteomes" id="UP001610444">
    <property type="component" value="Unassembled WGS sequence"/>
</dbReference>
<evidence type="ECO:0000313" key="2">
    <source>
        <dbReference type="EMBL" id="KAL2850114.1"/>
    </source>
</evidence>
<proteinExistence type="predicted"/>
<dbReference type="RefSeq" id="XP_070899196.1">
    <property type="nucleotide sequence ID" value="XM_071040184.1"/>
</dbReference>
<reference evidence="2 3" key="1">
    <citation type="submission" date="2024-07" db="EMBL/GenBank/DDBJ databases">
        <title>Section-level genome sequencing and comparative genomics of Aspergillus sections Usti and Cavernicolus.</title>
        <authorList>
            <consortium name="Lawrence Berkeley National Laboratory"/>
            <person name="Nybo J.L."/>
            <person name="Vesth T.C."/>
            <person name="Theobald S."/>
            <person name="Frisvad J.C."/>
            <person name="Larsen T.O."/>
            <person name="Kjaerboelling I."/>
            <person name="Rothschild-Mancinelli K."/>
            <person name="Lyhne E.K."/>
            <person name="Kogle M.E."/>
            <person name="Barry K."/>
            <person name="Clum A."/>
            <person name="Na H."/>
            <person name="Ledsgaard L."/>
            <person name="Lin J."/>
            <person name="Lipzen A."/>
            <person name="Kuo A."/>
            <person name="Riley R."/>
            <person name="Mondo S."/>
            <person name="LaButti K."/>
            <person name="Haridas S."/>
            <person name="Pangalinan J."/>
            <person name="Salamov A.A."/>
            <person name="Simmons B.A."/>
            <person name="Magnuson J.K."/>
            <person name="Chen J."/>
            <person name="Drula E."/>
            <person name="Henrissat B."/>
            <person name="Wiebenga A."/>
            <person name="Lubbers R.J."/>
            <person name="Gomes A.C."/>
            <person name="Macurrencykelacurrency M.R."/>
            <person name="Stajich J."/>
            <person name="Grigoriev I.V."/>
            <person name="Mortensen U.H."/>
            <person name="De vries R.P."/>
            <person name="Baker S.E."/>
            <person name="Andersen M.R."/>
        </authorList>
    </citation>
    <scope>NUCLEOTIDE SEQUENCE [LARGE SCALE GENOMIC DNA]</scope>
    <source>
        <strain evidence="2 3">CBS 756.74</strain>
    </source>
</reference>
<dbReference type="EMBL" id="JBFXLR010000021">
    <property type="protein sequence ID" value="KAL2850114.1"/>
    <property type="molecule type" value="Genomic_DNA"/>
</dbReference>
<keyword evidence="3" id="KW-1185">Reference proteome</keyword>